<evidence type="ECO:0000256" key="1">
    <source>
        <dbReference type="SAM" id="Phobius"/>
    </source>
</evidence>
<sequence length="190" mass="23701">MMMKFNFYILIYTIDMMMFMLMMLPSNLFNFHPLTLSLILCFYLIFLTFKLNLMTNSFWYSYILFLVMIGGLMILFMYFTSLMNNELFFLKLKYNMNLILKMIILFIVLTLFYKEYKFIYYYLSFNYFELKNFILFFNFNYKNLFKNLMMDYSMMMNMYMIMYLFLIMLCMVTICNKISFPLRQMLMKYE</sequence>
<keyword evidence="2" id="KW-0496">Mitochondrion</keyword>
<feature type="transmembrane region" description="Helical" evidence="1">
    <location>
        <begin position="58"/>
        <end position="79"/>
    </location>
</feature>
<keyword evidence="1" id="KW-0472">Membrane</keyword>
<organism evidence="2">
    <name type="scientific">Virgulibracon endoxylaphagus</name>
    <dbReference type="NCBI Taxonomy" id="2933211"/>
    <lineage>
        <taxon>Eukaryota</taxon>
        <taxon>Metazoa</taxon>
        <taxon>Ecdysozoa</taxon>
        <taxon>Arthropoda</taxon>
        <taxon>Hexapoda</taxon>
        <taxon>Insecta</taxon>
        <taxon>Pterygota</taxon>
        <taxon>Neoptera</taxon>
        <taxon>Endopterygota</taxon>
        <taxon>Hymenoptera</taxon>
        <taxon>Apocrita</taxon>
        <taxon>Ichneumonoidea</taxon>
        <taxon>Braconidae</taxon>
        <taxon>Braconinae</taxon>
        <taxon>Virgulibracon</taxon>
    </lineage>
</organism>
<reference evidence="2" key="1">
    <citation type="submission" date="2021-10" db="EMBL/GenBank/DDBJ databases">
        <title>Life History of the Giant Wood Moth Parasitoid Wasp (Virgulibracon endoxylaphagus).</title>
        <authorList>
            <person name="Thurman J.H."/>
        </authorList>
    </citation>
    <scope>NUCLEOTIDE SEQUENCE</scope>
</reference>
<feature type="transmembrane region" description="Helical" evidence="1">
    <location>
        <begin position="94"/>
        <end position="113"/>
    </location>
</feature>
<gene>
    <name evidence="2" type="primary">ND6</name>
</gene>
<dbReference type="GeneID" id="71882549"/>
<dbReference type="CTD" id="4541"/>
<protein>
    <submittedName>
        <fullName evidence="2">NADH dehydrogenase subunit 6</fullName>
    </submittedName>
</protein>
<evidence type="ECO:0000313" key="2">
    <source>
        <dbReference type="EMBL" id="UOK09634.1"/>
    </source>
</evidence>
<geneLocation type="mitochondrion" evidence="2"/>
<dbReference type="AlphaFoldDB" id="A0A8T9JGC9"/>
<proteinExistence type="predicted"/>
<feature type="transmembrane region" description="Helical" evidence="1">
    <location>
        <begin position="120"/>
        <end position="139"/>
    </location>
</feature>
<feature type="transmembrane region" description="Helical" evidence="1">
    <location>
        <begin position="7"/>
        <end position="25"/>
    </location>
</feature>
<keyword evidence="1" id="KW-1133">Transmembrane helix</keyword>
<accession>A0A8T9JGC9</accession>
<name>A0A8T9JGC9_9HYME</name>
<dbReference type="RefSeq" id="YP_010350254.1">
    <property type="nucleotide sequence ID" value="NC_062620.1"/>
</dbReference>
<feature type="transmembrane region" description="Helical" evidence="1">
    <location>
        <begin position="159"/>
        <end position="180"/>
    </location>
</feature>
<dbReference type="EMBL" id="OK585072">
    <property type="protein sequence ID" value="UOK09634.1"/>
    <property type="molecule type" value="Genomic_DNA"/>
</dbReference>
<feature type="transmembrane region" description="Helical" evidence="1">
    <location>
        <begin position="31"/>
        <end position="51"/>
    </location>
</feature>
<keyword evidence="1" id="KW-0812">Transmembrane</keyword>